<evidence type="ECO:0000313" key="8">
    <source>
        <dbReference type="EMBL" id="RRT87419.1"/>
    </source>
</evidence>
<dbReference type="PANTHER" id="PTHR37937:SF1">
    <property type="entry name" value="CONJUGATIVE TRANSFER: DNA TRANSPORT"/>
    <property type="match status" value="1"/>
</dbReference>
<organism evidence="8 9">
    <name type="scientific">Empedobacter falsenii</name>
    <dbReference type="NCBI Taxonomy" id="343874"/>
    <lineage>
        <taxon>Bacteria</taxon>
        <taxon>Pseudomonadati</taxon>
        <taxon>Bacteroidota</taxon>
        <taxon>Flavobacteriia</taxon>
        <taxon>Flavobacteriales</taxon>
        <taxon>Weeksellaceae</taxon>
        <taxon>Empedobacter</taxon>
    </lineage>
</organism>
<proteinExistence type="inferred from homology"/>
<dbReference type="Pfam" id="PF02534">
    <property type="entry name" value="T4SS-DNA_transf"/>
    <property type="match status" value="1"/>
</dbReference>
<dbReference type="RefSeq" id="WP_125350760.1">
    <property type="nucleotide sequence ID" value="NZ_RHPN01000058.1"/>
</dbReference>
<dbReference type="InterPro" id="IPR003688">
    <property type="entry name" value="TraG/VirD4"/>
</dbReference>
<dbReference type="SUPFAM" id="SSF52540">
    <property type="entry name" value="P-loop containing nucleoside triphosphate hydrolases"/>
    <property type="match status" value="1"/>
</dbReference>
<keyword evidence="3" id="KW-1003">Cell membrane</keyword>
<evidence type="ECO:0000313" key="9">
    <source>
        <dbReference type="Proteomes" id="UP000267844"/>
    </source>
</evidence>
<dbReference type="InterPro" id="IPR051539">
    <property type="entry name" value="T4SS-coupling_protein"/>
</dbReference>
<keyword evidence="6 7" id="KW-0472">Membrane</keyword>
<keyword evidence="5 7" id="KW-1133">Transmembrane helix</keyword>
<feature type="transmembrane region" description="Helical" evidence="7">
    <location>
        <begin position="41"/>
        <end position="58"/>
    </location>
</feature>
<dbReference type="PANTHER" id="PTHR37937">
    <property type="entry name" value="CONJUGATIVE TRANSFER: DNA TRANSPORT"/>
    <property type="match status" value="1"/>
</dbReference>
<keyword evidence="4 7" id="KW-0812">Transmembrane</keyword>
<evidence type="ECO:0000256" key="4">
    <source>
        <dbReference type="ARBA" id="ARBA00022692"/>
    </source>
</evidence>
<feature type="transmembrane region" description="Helical" evidence="7">
    <location>
        <begin position="18"/>
        <end position="35"/>
    </location>
</feature>
<reference evidence="8 9" key="1">
    <citation type="submission" date="2018-10" db="EMBL/GenBank/DDBJ databases">
        <title>Transmission dynamics of multidrug resistant bacteria on intensive care unit surfaces.</title>
        <authorList>
            <person name="D'Souza A.W."/>
            <person name="Potter R.F."/>
            <person name="Wallace M."/>
            <person name="Shupe A."/>
            <person name="Patel S."/>
            <person name="Sun S."/>
            <person name="Gul D."/>
            <person name="Kwon J.H."/>
            <person name="Andleeb S."/>
            <person name="Burnham C.-A.D."/>
            <person name="Dantas G."/>
        </authorList>
    </citation>
    <scope>NUCLEOTIDE SEQUENCE [LARGE SCALE GENOMIC DNA]</scope>
    <source>
        <strain evidence="8 9">WF_348</strain>
    </source>
</reference>
<dbReference type="Proteomes" id="UP000267844">
    <property type="component" value="Unassembled WGS sequence"/>
</dbReference>
<evidence type="ECO:0000256" key="2">
    <source>
        <dbReference type="ARBA" id="ARBA00008806"/>
    </source>
</evidence>
<dbReference type="EMBL" id="RHPO01000056">
    <property type="protein sequence ID" value="RRT87419.1"/>
    <property type="molecule type" value="Genomic_DNA"/>
</dbReference>
<name>A0A3R8SPS5_9FLAO</name>
<accession>A0A3R8SPS5</accession>
<dbReference type="CDD" id="cd01127">
    <property type="entry name" value="TrwB_TraG_TraD_VirD4"/>
    <property type="match status" value="1"/>
</dbReference>
<dbReference type="GO" id="GO:0005886">
    <property type="term" value="C:plasma membrane"/>
    <property type="evidence" value="ECO:0007669"/>
    <property type="project" value="UniProtKB-SubCell"/>
</dbReference>
<evidence type="ECO:0000256" key="6">
    <source>
        <dbReference type="ARBA" id="ARBA00023136"/>
    </source>
</evidence>
<evidence type="ECO:0000256" key="7">
    <source>
        <dbReference type="SAM" id="Phobius"/>
    </source>
</evidence>
<sequence>MKKIEIKHHKAGGCKKPILIILGIFLAFMVLPMFLKSTKVFGLLLFLAVGWAIYELFLKSLLIKGGYLAKSVIPQYQNEDELKFIINGKTKIENPFAGIFISGGAGSGKSKSLIEPLIKEAGKKGYTGVVYDFKFPELAQYVESAYQNSDINRYYLNFDDLTKSNRINPIAPELMTKEAYAREFAYSLLINLNTSMIGKKEFFFDNAVAFLTSIFWYLREKHPSYCTIPHAISIAVSDYETVLTELSSVPRCADMIAPIMTAFESGAENQLSGQISSLQIELGKILSDEVYYLLSGNEVDLRLNDSDKKGILCLGNNPALSETYAPLLGVILTSVARQLNRQGKEKSIFMIDEFPTIYIPNIEQLPATARSNKVATILACQDIAQLNDRYGNDKTETILANLGNQFYGRTPNPTTAKRVSEIFGKEEKRVVSINKETKILDFQKGKTISTRETDVVKVQHVTQLETGSFYTILSEGEIKQGLSQIPMDKSFKKEEILSFSSTSERDIKNAYNKVKRDVQDVILRDAKLFLKQRKMS</sequence>
<dbReference type="InterPro" id="IPR027417">
    <property type="entry name" value="P-loop_NTPase"/>
</dbReference>
<dbReference type="Gene3D" id="3.40.50.300">
    <property type="entry name" value="P-loop containing nucleotide triphosphate hydrolases"/>
    <property type="match status" value="1"/>
</dbReference>
<evidence type="ECO:0000256" key="3">
    <source>
        <dbReference type="ARBA" id="ARBA00022475"/>
    </source>
</evidence>
<evidence type="ECO:0000256" key="1">
    <source>
        <dbReference type="ARBA" id="ARBA00004651"/>
    </source>
</evidence>
<comment type="caution">
    <text evidence="8">The sequence shown here is derived from an EMBL/GenBank/DDBJ whole genome shotgun (WGS) entry which is preliminary data.</text>
</comment>
<comment type="similarity">
    <text evidence="2">Belongs to the VirD4/TraG family.</text>
</comment>
<comment type="subcellular location">
    <subcellularLocation>
        <location evidence="1">Cell membrane</location>
        <topology evidence="1">Multi-pass membrane protein</topology>
    </subcellularLocation>
</comment>
<protein>
    <submittedName>
        <fullName evidence="8">Type IV secretory system conjugative DNA transfer family protein</fullName>
    </submittedName>
</protein>
<evidence type="ECO:0000256" key="5">
    <source>
        <dbReference type="ARBA" id="ARBA00022989"/>
    </source>
</evidence>
<gene>
    <name evidence="8" type="ORF">EGI89_14765</name>
</gene>
<dbReference type="AlphaFoldDB" id="A0A3R8SPS5"/>